<feature type="region of interest" description="Disordered" evidence="1">
    <location>
        <begin position="222"/>
        <end position="241"/>
    </location>
</feature>
<evidence type="ECO:0000256" key="1">
    <source>
        <dbReference type="SAM" id="MobiDB-lite"/>
    </source>
</evidence>
<dbReference type="Ensembl" id="ENSNGAT00000016854.1">
    <property type="protein sequence ID" value="ENSNGAP00000011309.1"/>
    <property type="gene ID" value="ENSNGAG00000013491.1"/>
</dbReference>
<dbReference type="OMA" id="VHTGWIR"/>
<protein>
    <submittedName>
        <fullName evidence="2">Uncharacterized protein</fullName>
    </submittedName>
</protein>
<feature type="compositionally biased region" description="Polar residues" evidence="1">
    <location>
        <begin position="248"/>
        <end position="262"/>
    </location>
</feature>
<feature type="compositionally biased region" description="Basic and acidic residues" evidence="1">
    <location>
        <begin position="287"/>
        <end position="296"/>
    </location>
</feature>
<dbReference type="PANTHER" id="PTHR16270">
    <property type="entry name" value="HYPOTHETICAL LOC287798"/>
    <property type="match status" value="1"/>
</dbReference>
<feature type="region of interest" description="Disordered" evidence="1">
    <location>
        <begin position="490"/>
        <end position="514"/>
    </location>
</feature>
<evidence type="ECO:0000313" key="2">
    <source>
        <dbReference type="Ensembl" id="ENSNGAP00000011309.1"/>
    </source>
</evidence>
<dbReference type="Proteomes" id="UP000694381">
    <property type="component" value="Unassembled WGS sequence"/>
</dbReference>
<dbReference type="AlphaFoldDB" id="A0A8C6R0R4"/>
<organism evidence="2 3">
    <name type="scientific">Nannospalax galili</name>
    <name type="common">Northern Israeli blind subterranean mole rat</name>
    <name type="synonym">Spalax galili</name>
    <dbReference type="NCBI Taxonomy" id="1026970"/>
    <lineage>
        <taxon>Eukaryota</taxon>
        <taxon>Metazoa</taxon>
        <taxon>Chordata</taxon>
        <taxon>Craniata</taxon>
        <taxon>Vertebrata</taxon>
        <taxon>Euteleostomi</taxon>
        <taxon>Mammalia</taxon>
        <taxon>Eutheria</taxon>
        <taxon>Euarchontoglires</taxon>
        <taxon>Glires</taxon>
        <taxon>Rodentia</taxon>
        <taxon>Myomorpha</taxon>
        <taxon>Muroidea</taxon>
        <taxon>Spalacidae</taxon>
        <taxon>Spalacinae</taxon>
        <taxon>Nannospalax</taxon>
    </lineage>
</organism>
<name>A0A8C6R0R4_NANGA</name>
<feature type="region of interest" description="Disordered" evidence="1">
    <location>
        <begin position="247"/>
        <end position="269"/>
    </location>
</feature>
<feature type="region of interest" description="Disordered" evidence="1">
    <location>
        <begin position="287"/>
        <end position="316"/>
    </location>
</feature>
<reference evidence="2" key="1">
    <citation type="submission" date="2025-08" db="UniProtKB">
        <authorList>
            <consortium name="Ensembl"/>
        </authorList>
    </citation>
    <scope>IDENTIFICATION</scope>
</reference>
<evidence type="ECO:0000313" key="3">
    <source>
        <dbReference type="Proteomes" id="UP000694381"/>
    </source>
</evidence>
<dbReference type="PANTHER" id="PTHR16270:SF5">
    <property type="entry name" value="HYPOTHETICAL LOC287798"/>
    <property type="match status" value="1"/>
</dbReference>
<proteinExistence type="predicted"/>
<dbReference type="GeneTree" id="ENSGT00510000049019"/>
<sequence>MSDAGSRMEVCPYCKKPFKRLKSHLPYCKMIRPTISADQQVHLSKPATLSHAKKETGPPRVVTKADRRALETKTEKSNTKRISDRPEGTATSFPLRVVCLKKADTTKAGTEIRDQNQLSFQVLKHTEPKITLQRVRTAQSCVSDASSPRRDLAKGGCESRESPCDLSEMEAPLLVGSMEQRLSNQDRKYSSVLLNEKPATSINLKLDTIDPQRQGPLVKLLDVPTNNNQSPKALSSGVQRVRLPSVLSKESSSTGVSPNLGHTATPDKTSDSLVLGLHTGLLGKVQDKGHQEKELGGKLFGSKRSAEKSVSPTGRQDLASVIPAEKNSRTGGAAMKAGPQEEEPLWTLSTPPEAACGTLLSAAESGTQSLASLTLKPLQEERAQFCGHHQVPAVTLLVESKEKALPEPKSACQHQALKTGYHTESYSAQHPVSTGSLVSHVAADSKALPTPVGLEWFPELYPGYVGLGVLPRRSLHWNSVTQMPLLATSQGGSVSQGKLAHFPEPSGQPRMPCA</sequence>
<dbReference type="InterPro" id="IPR037694">
    <property type="entry name" value="MTNAP1"/>
</dbReference>
<feature type="compositionally biased region" description="Basic and acidic residues" evidence="1">
    <location>
        <begin position="52"/>
        <end position="87"/>
    </location>
</feature>
<reference evidence="2" key="2">
    <citation type="submission" date="2025-09" db="UniProtKB">
        <authorList>
            <consortium name="Ensembl"/>
        </authorList>
    </citation>
    <scope>IDENTIFICATION</scope>
</reference>
<feature type="region of interest" description="Disordered" evidence="1">
    <location>
        <begin position="47"/>
        <end position="89"/>
    </location>
</feature>
<keyword evidence="3" id="KW-1185">Reference proteome</keyword>
<accession>A0A8C6R0R4</accession>
<feature type="compositionally biased region" description="Polar residues" evidence="1">
    <location>
        <begin position="224"/>
        <end position="238"/>
    </location>
</feature>